<sequence>MLFYLTILNLKKFLTEEAPNSLENESDPITVVNYTLNKLDNTSYDVYTLDKKYKAKDTDMKKFIVGKFLDLKIVDSRTVMNQVQKFQLILHDKNVKDMSLNFKNHLKYKHKKMIIKDLVLRLRIEDDNKLFEKRINSSKKSHNKNKKKLGVKGKRIAKKFNGKCFIYNKIVHLVKDYINKGKKANPKKKIAQANVTNERV</sequence>
<dbReference type="InterPro" id="IPR003377">
    <property type="entry name" value="Cornichon"/>
</dbReference>
<dbReference type="STRING" id="3694.B9N3L2"/>
<dbReference type="GO" id="GO:0016192">
    <property type="term" value="P:vesicle-mediated transport"/>
    <property type="evidence" value="ECO:0007669"/>
    <property type="project" value="InterPro"/>
</dbReference>
<gene>
    <name evidence="1" type="ORF">POPTR_001G115067v4</name>
</gene>
<dbReference type="KEGG" id="pop:18094416"/>
<proteinExistence type="predicted"/>
<dbReference type="OrthoDB" id="434393at2759"/>
<organism evidence="1 2">
    <name type="scientific">Populus trichocarpa</name>
    <name type="common">Western balsam poplar</name>
    <name type="synonym">Populus balsamifera subsp. trichocarpa</name>
    <dbReference type="NCBI Taxonomy" id="3694"/>
    <lineage>
        <taxon>Eukaryota</taxon>
        <taxon>Viridiplantae</taxon>
        <taxon>Streptophyta</taxon>
        <taxon>Embryophyta</taxon>
        <taxon>Tracheophyta</taxon>
        <taxon>Spermatophyta</taxon>
        <taxon>Magnoliopsida</taxon>
        <taxon>eudicotyledons</taxon>
        <taxon>Gunneridae</taxon>
        <taxon>Pentapetalae</taxon>
        <taxon>rosids</taxon>
        <taxon>fabids</taxon>
        <taxon>Malpighiales</taxon>
        <taxon>Salicaceae</taxon>
        <taxon>Saliceae</taxon>
        <taxon>Populus</taxon>
    </lineage>
</organism>
<name>A0A3N7E948_POPTR</name>
<dbReference type="EMBL" id="CM009290">
    <property type="protein sequence ID" value="RQO84766.2"/>
    <property type="molecule type" value="Genomic_DNA"/>
</dbReference>
<dbReference type="Gramene" id="Potri.001G116100.3.v4.1">
    <property type="protein sequence ID" value="Potri.001G116100.3.v4.1"/>
    <property type="gene ID" value="Potri.001G116100.v4.1"/>
</dbReference>
<dbReference type="HOGENOM" id="CLU_112942_3_1_1"/>
<dbReference type="SMART" id="SM01398">
    <property type="entry name" value="Cornichon"/>
    <property type="match status" value="1"/>
</dbReference>
<dbReference type="Pfam" id="PF03311">
    <property type="entry name" value="Cornichon"/>
    <property type="match status" value="1"/>
</dbReference>
<keyword evidence="2" id="KW-1185">Reference proteome</keyword>
<reference evidence="1 2" key="1">
    <citation type="journal article" date="2006" name="Science">
        <title>The genome of black cottonwood, Populus trichocarpa (Torr. &amp; Gray).</title>
        <authorList>
            <person name="Tuskan G.A."/>
            <person name="Difazio S."/>
            <person name="Jansson S."/>
            <person name="Bohlmann J."/>
            <person name="Grigoriev I."/>
            <person name="Hellsten U."/>
            <person name="Putnam N."/>
            <person name="Ralph S."/>
            <person name="Rombauts S."/>
            <person name="Salamov A."/>
            <person name="Schein J."/>
            <person name="Sterck L."/>
            <person name="Aerts A."/>
            <person name="Bhalerao R.R."/>
            <person name="Bhalerao R.P."/>
            <person name="Blaudez D."/>
            <person name="Boerjan W."/>
            <person name="Brun A."/>
            <person name="Brunner A."/>
            <person name="Busov V."/>
            <person name="Campbell M."/>
            <person name="Carlson J."/>
            <person name="Chalot M."/>
            <person name="Chapman J."/>
            <person name="Chen G.L."/>
            <person name="Cooper D."/>
            <person name="Coutinho P.M."/>
            <person name="Couturier J."/>
            <person name="Covert S."/>
            <person name="Cronk Q."/>
            <person name="Cunningham R."/>
            <person name="Davis J."/>
            <person name="Degroeve S."/>
            <person name="Dejardin A."/>
            <person name="Depamphilis C."/>
            <person name="Detter J."/>
            <person name="Dirks B."/>
            <person name="Dubchak I."/>
            <person name="Duplessis S."/>
            <person name="Ehlting J."/>
            <person name="Ellis B."/>
            <person name="Gendler K."/>
            <person name="Goodstein D."/>
            <person name="Gribskov M."/>
            <person name="Grimwood J."/>
            <person name="Groover A."/>
            <person name="Gunter L."/>
            <person name="Hamberger B."/>
            <person name="Heinze B."/>
            <person name="Helariutta Y."/>
            <person name="Henrissat B."/>
            <person name="Holligan D."/>
            <person name="Holt R."/>
            <person name="Huang W."/>
            <person name="Islam-Faridi N."/>
            <person name="Jones S."/>
            <person name="Jones-Rhoades M."/>
            <person name="Jorgensen R."/>
            <person name="Joshi C."/>
            <person name="Kangasjarvi J."/>
            <person name="Karlsson J."/>
            <person name="Kelleher C."/>
            <person name="Kirkpatrick R."/>
            <person name="Kirst M."/>
            <person name="Kohler A."/>
            <person name="Kalluri U."/>
            <person name="Larimer F."/>
            <person name="Leebens-Mack J."/>
            <person name="Leple J.C."/>
            <person name="Locascio P."/>
            <person name="Lou Y."/>
            <person name="Lucas S."/>
            <person name="Martin F."/>
            <person name="Montanini B."/>
            <person name="Napoli C."/>
            <person name="Nelson D.R."/>
            <person name="Nelson C."/>
            <person name="Nieminen K."/>
            <person name="Nilsson O."/>
            <person name="Pereda V."/>
            <person name="Peter G."/>
            <person name="Philippe R."/>
            <person name="Pilate G."/>
            <person name="Poliakov A."/>
            <person name="Razumovskaya J."/>
            <person name="Richardson P."/>
            <person name="Rinaldi C."/>
            <person name="Ritland K."/>
            <person name="Rouze P."/>
            <person name="Ryaboy D."/>
            <person name="Schmutz J."/>
            <person name="Schrader J."/>
            <person name="Segerman B."/>
            <person name="Shin H."/>
            <person name="Siddiqui A."/>
            <person name="Sterky F."/>
            <person name="Terry A."/>
            <person name="Tsai C.J."/>
            <person name="Uberbacher E."/>
            <person name="Unneberg P."/>
            <person name="Vahala J."/>
            <person name="Wall K."/>
            <person name="Wessler S."/>
            <person name="Yang G."/>
            <person name="Yin T."/>
            <person name="Douglas C."/>
            <person name="Marra M."/>
            <person name="Sandberg G."/>
            <person name="Van de Peer Y."/>
            <person name="Rokhsar D."/>
        </authorList>
    </citation>
    <scope>NUCLEOTIDE SEQUENCE [LARGE SCALE GENOMIC DNA]</scope>
    <source>
        <strain evidence="2">cv. Nisqually</strain>
    </source>
</reference>
<dbReference type="GO" id="GO:0016020">
    <property type="term" value="C:membrane"/>
    <property type="evidence" value="ECO:0007669"/>
    <property type="project" value="UniProtKB-SubCell"/>
</dbReference>
<dbReference type="GO" id="GO:0005102">
    <property type="term" value="F:signaling receptor binding"/>
    <property type="evidence" value="ECO:0000318"/>
    <property type="project" value="GO_Central"/>
</dbReference>
<dbReference type="OMA" id="HKKECFI"/>
<comment type="caution">
    <text evidence="1">The sequence shown here is derived from an EMBL/GenBank/DDBJ whole genome shotgun (WGS) entry which is preliminary data.</text>
</comment>
<dbReference type="eggNOG" id="KOG2729">
    <property type="taxonomic scope" value="Eukaryota"/>
</dbReference>
<dbReference type="Proteomes" id="UP000006729">
    <property type="component" value="Chromosome 1"/>
</dbReference>
<accession>A0A3N7E948</accession>
<evidence type="ECO:0000313" key="2">
    <source>
        <dbReference type="Proteomes" id="UP000006729"/>
    </source>
</evidence>
<protein>
    <submittedName>
        <fullName evidence="1">Uncharacterized protein</fullName>
    </submittedName>
</protein>
<dbReference type="PANTHER" id="PTHR12290">
    <property type="entry name" value="CORNICHON-RELATED"/>
    <property type="match status" value="1"/>
</dbReference>
<evidence type="ECO:0000313" key="1">
    <source>
        <dbReference type="EMBL" id="RQO84766.2"/>
    </source>
</evidence>